<dbReference type="InterPro" id="IPR014729">
    <property type="entry name" value="Rossmann-like_a/b/a_fold"/>
</dbReference>
<dbReference type="PANTHER" id="PTHR45780:SF2">
    <property type="entry name" value="ETHANOLAMINE-PHOSPHATE CYTIDYLYLTRANSFERASE"/>
    <property type="match status" value="1"/>
</dbReference>
<protein>
    <recommendedName>
        <fullName evidence="10">ethanolamine-phosphate cytidylyltransferase</fullName>
        <ecNumber evidence="10">2.7.7.14</ecNumber>
    </recommendedName>
    <alternativeName>
        <fullName evidence="11">CTP:phosphoethanolamine cytidylyltransferase</fullName>
    </alternativeName>
</protein>
<evidence type="ECO:0000313" key="13">
    <source>
        <dbReference type="EMBL" id="AAS53875.2"/>
    </source>
</evidence>
<evidence type="ECO:0000256" key="9">
    <source>
        <dbReference type="ARBA" id="ARBA00024191"/>
    </source>
</evidence>
<keyword evidence="4" id="KW-0808">Transferase</keyword>
<evidence type="ECO:0000256" key="2">
    <source>
        <dbReference type="ARBA" id="ARBA00010101"/>
    </source>
</evidence>
<evidence type="ECO:0000256" key="7">
    <source>
        <dbReference type="ARBA" id="ARBA00023209"/>
    </source>
</evidence>
<dbReference type="GO" id="GO:0006646">
    <property type="term" value="P:phosphatidylethanolamine biosynthetic process"/>
    <property type="evidence" value="ECO:0000318"/>
    <property type="project" value="GO_Central"/>
</dbReference>
<evidence type="ECO:0000256" key="8">
    <source>
        <dbReference type="ARBA" id="ARBA00023264"/>
    </source>
</evidence>
<dbReference type="Pfam" id="PF01467">
    <property type="entry name" value="CTP_transf_like"/>
    <property type="match status" value="2"/>
</dbReference>
<dbReference type="EC" id="2.7.7.14" evidence="10"/>
<dbReference type="GO" id="GO:0004306">
    <property type="term" value="F:ethanolamine-phosphate cytidylyltransferase activity"/>
    <property type="evidence" value="ECO:0000318"/>
    <property type="project" value="GO_Central"/>
</dbReference>
<dbReference type="Proteomes" id="UP000000591">
    <property type="component" value="Chromosome VI"/>
</dbReference>
<dbReference type="RefSeq" id="NP_986051.2">
    <property type="nucleotide sequence ID" value="NM_212187.2"/>
</dbReference>
<comment type="pathway">
    <text evidence="1">Lipid metabolism.</text>
</comment>
<dbReference type="InterPro" id="IPR044608">
    <property type="entry name" value="Ect1/PCYT2"/>
</dbReference>
<reference evidence="13 14" key="1">
    <citation type="journal article" date="2004" name="Science">
        <title>The Ashbya gossypii genome as a tool for mapping the ancient Saccharomyces cerevisiae genome.</title>
        <authorList>
            <person name="Dietrich F.S."/>
            <person name="Voegeli S."/>
            <person name="Brachat S."/>
            <person name="Lerch A."/>
            <person name="Gates K."/>
            <person name="Steiner S."/>
            <person name="Mohr C."/>
            <person name="Pohlmann R."/>
            <person name="Luedi P."/>
            <person name="Choi S."/>
            <person name="Wing R.A."/>
            <person name="Flavier A."/>
            <person name="Gaffney T.D."/>
            <person name="Philippsen P."/>
        </authorList>
    </citation>
    <scope>NUCLEOTIDE SEQUENCE [LARGE SCALE GENOMIC DNA]</scope>
    <source>
        <strain evidence="14">ATCC 10895 / CBS 109.51 / FGSC 9923 / NRRL Y-1056</strain>
    </source>
</reference>
<dbReference type="FunCoup" id="Q752R9">
    <property type="interactions" value="575"/>
</dbReference>
<dbReference type="AlphaFoldDB" id="Q752R9"/>
<evidence type="ECO:0000256" key="3">
    <source>
        <dbReference type="ARBA" id="ARBA00022516"/>
    </source>
</evidence>
<name>Q752R9_EREGS</name>
<keyword evidence="5" id="KW-0548">Nucleotidyltransferase</keyword>
<feature type="domain" description="Cytidyltransferase-like" evidence="12">
    <location>
        <begin position="203"/>
        <end position="267"/>
    </location>
</feature>
<dbReference type="InParanoid" id="Q752R9"/>
<dbReference type="PANTHER" id="PTHR45780">
    <property type="entry name" value="ETHANOLAMINE-PHOSPHATE CYTIDYLYLTRANSFERASE"/>
    <property type="match status" value="1"/>
</dbReference>
<evidence type="ECO:0000256" key="1">
    <source>
        <dbReference type="ARBA" id="ARBA00005189"/>
    </source>
</evidence>
<evidence type="ECO:0000256" key="5">
    <source>
        <dbReference type="ARBA" id="ARBA00022695"/>
    </source>
</evidence>
<keyword evidence="14" id="KW-1185">Reference proteome</keyword>
<keyword evidence="6" id="KW-0443">Lipid metabolism</keyword>
<gene>
    <name evidence="13" type="ORF">AGOS_AFR504W</name>
</gene>
<dbReference type="CDD" id="cd02174">
    <property type="entry name" value="CCT"/>
    <property type="match status" value="1"/>
</dbReference>
<dbReference type="GeneID" id="4622330"/>
<dbReference type="GO" id="GO:0005737">
    <property type="term" value="C:cytoplasm"/>
    <property type="evidence" value="ECO:0000318"/>
    <property type="project" value="GO_Central"/>
</dbReference>
<sequence length="313" mass="34582">MLDPRYVWIDGCFDFTHYGHAAAMLQARQTIAPGDLPSRLFAGVHSDAEIAHHKGAPPVMEEEERYMHVQHIRWVDEIVKDAPYVTEPAVLDYYACQYVVHGDDITLDAEGHDCYQEVKDLGRFQVVKRTCGVSTTELIQRMLDGPRPQAPMEPVDASTLRLFATARDGFSPWCWVFDGTLDRCLVEGGFVWEPQAAVYVEDNFDLFHAGHIERLARVRDIAGAERLVVGVQAAPNAYMTLRERVLGVLSCDAVDAVVVAPAAGVTAELRSFCLHDPALNGVFAGLTSSAIAARVTAQRNRYAARNRAKGIVS</sequence>
<evidence type="ECO:0000256" key="6">
    <source>
        <dbReference type="ARBA" id="ARBA00023098"/>
    </source>
</evidence>
<keyword evidence="8" id="KW-1208">Phospholipid metabolism</keyword>
<reference evidence="14" key="2">
    <citation type="journal article" date="2013" name="G3 (Bethesda)">
        <title>Genomes of Ashbya fungi isolated from insects reveal four mating-type loci, numerous translocations, lack of transposons, and distinct gene duplications.</title>
        <authorList>
            <person name="Dietrich F.S."/>
            <person name="Voegeli S."/>
            <person name="Kuo S."/>
            <person name="Philippsen P."/>
        </authorList>
    </citation>
    <scope>GENOME REANNOTATION</scope>
    <source>
        <strain evidence="14">ATCC 10895 / CBS 109.51 / FGSC 9923 / NRRL Y-1056</strain>
    </source>
</reference>
<feature type="domain" description="Cytidyltransferase-like" evidence="12">
    <location>
        <begin position="9"/>
        <end position="141"/>
    </location>
</feature>
<dbReference type="EMBL" id="AE016819">
    <property type="protein sequence ID" value="AAS53875.2"/>
    <property type="molecule type" value="Genomic_DNA"/>
</dbReference>
<proteinExistence type="inferred from homology"/>
<dbReference type="Gene3D" id="3.40.50.620">
    <property type="entry name" value="HUPs"/>
    <property type="match status" value="2"/>
</dbReference>
<comment type="similarity">
    <text evidence="2">Belongs to the cytidylyltransferase family.</text>
</comment>
<dbReference type="OMA" id="QCKYINA"/>
<dbReference type="SUPFAM" id="SSF52374">
    <property type="entry name" value="Nucleotidylyl transferase"/>
    <property type="match status" value="2"/>
</dbReference>
<comment type="pathway">
    <text evidence="9">Phospholipid metabolism; phosphatidylethanolamine biosynthesis; phosphatidylethanolamine from ethanolamine: step 2/3.</text>
</comment>
<keyword evidence="7" id="KW-0594">Phospholipid biosynthesis</keyword>
<keyword evidence="3" id="KW-0444">Lipid biosynthesis</keyword>
<evidence type="ECO:0000259" key="12">
    <source>
        <dbReference type="Pfam" id="PF01467"/>
    </source>
</evidence>
<dbReference type="STRING" id="284811.Q752R9"/>
<dbReference type="HOGENOM" id="CLU_031246_1_0_1"/>
<dbReference type="InterPro" id="IPR004821">
    <property type="entry name" value="Cyt_trans-like"/>
</dbReference>
<accession>Q752R9</accession>
<dbReference type="KEGG" id="ago:AGOS_AFR504W"/>
<evidence type="ECO:0000313" key="14">
    <source>
        <dbReference type="Proteomes" id="UP000000591"/>
    </source>
</evidence>
<dbReference type="OrthoDB" id="40021at2759"/>
<dbReference type="InterPro" id="IPR041723">
    <property type="entry name" value="CCT"/>
</dbReference>
<dbReference type="NCBIfam" id="TIGR00125">
    <property type="entry name" value="cyt_tran_rel"/>
    <property type="match status" value="1"/>
</dbReference>
<evidence type="ECO:0000256" key="11">
    <source>
        <dbReference type="ARBA" id="ARBA00031473"/>
    </source>
</evidence>
<evidence type="ECO:0000256" key="10">
    <source>
        <dbReference type="ARBA" id="ARBA00024221"/>
    </source>
</evidence>
<dbReference type="UniPathway" id="UPA00558">
    <property type="reaction ID" value="UER00742"/>
</dbReference>
<evidence type="ECO:0000256" key="4">
    <source>
        <dbReference type="ARBA" id="ARBA00022679"/>
    </source>
</evidence>
<organism evidence="13 14">
    <name type="scientific">Eremothecium gossypii (strain ATCC 10895 / CBS 109.51 / FGSC 9923 / NRRL Y-1056)</name>
    <name type="common">Yeast</name>
    <name type="synonym">Ashbya gossypii</name>
    <dbReference type="NCBI Taxonomy" id="284811"/>
    <lineage>
        <taxon>Eukaryota</taxon>
        <taxon>Fungi</taxon>
        <taxon>Dikarya</taxon>
        <taxon>Ascomycota</taxon>
        <taxon>Saccharomycotina</taxon>
        <taxon>Saccharomycetes</taxon>
        <taxon>Saccharomycetales</taxon>
        <taxon>Saccharomycetaceae</taxon>
        <taxon>Eremothecium</taxon>
    </lineage>
</organism>
<dbReference type="eggNOG" id="KOG2803">
    <property type="taxonomic scope" value="Eukaryota"/>
</dbReference>